<evidence type="ECO:0000256" key="2">
    <source>
        <dbReference type="ARBA" id="ARBA00022741"/>
    </source>
</evidence>
<proteinExistence type="predicted"/>
<keyword evidence="1" id="KW-0479">Metal-binding</keyword>
<organism evidence="6 7">
    <name type="scientific">Halanaerobium polyolivorans</name>
    <dbReference type="NCBI Taxonomy" id="2886943"/>
    <lineage>
        <taxon>Bacteria</taxon>
        <taxon>Bacillati</taxon>
        <taxon>Bacillota</taxon>
        <taxon>Clostridia</taxon>
        <taxon>Halanaerobiales</taxon>
        <taxon>Halanaerobiaceae</taxon>
        <taxon>Halanaerobium</taxon>
    </lineage>
</organism>
<accession>A0AAW4WZZ3</accession>
<dbReference type="InterPro" id="IPR011761">
    <property type="entry name" value="ATP-grasp"/>
</dbReference>
<dbReference type="PANTHER" id="PTHR21621">
    <property type="entry name" value="RIBOSOMAL PROTEIN S6 MODIFICATION PROTEIN"/>
    <property type="match status" value="1"/>
</dbReference>
<dbReference type="RefSeq" id="WP_229343632.1">
    <property type="nucleotide sequence ID" value="NZ_JAJFAT010000002.1"/>
</dbReference>
<dbReference type="NCBIfam" id="TIGR00768">
    <property type="entry name" value="rimK_fam"/>
    <property type="match status" value="1"/>
</dbReference>
<name>A0AAW4WZZ3_9FIRM</name>
<dbReference type="EMBL" id="JAJFAT010000002">
    <property type="protein sequence ID" value="MCC3144106.1"/>
    <property type="molecule type" value="Genomic_DNA"/>
</dbReference>
<evidence type="ECO:0000256" key="3">
    <source>
        <dbReference type="ARBA" id="ARBA00022840"/>
    </source>
</evidence>
<dbReference type="Gene3D" id="3.30.1490.20">
    <property type="entry name" value="ATP-grasp fold, A domain"/>
    <property type="match status" value="1"/>
</dbReference>
<dbReference type="Proteomes" id="UP001199296">
    <property type="component" value="Unassembled WGS sequence"/>
</dbReference>
<evidence type="ECO:0000256" key="1">
    <source>
        <dbReference type="ARBA" id="ARBA00022723"/>
    </source>
</evidence>
<reference evidence="6 7" key="1">
    <citation type="submission" date="2021-10" db="EMBL/GenBank/DDBJ databases">
        <authorList>
            <person name="Grouzdev D.S."/>
            <person name="Pantiukh K.S."/>
            <person name="Krutkina M.S."/>
        </authorList>
    </citation>
    <scope>NUCLEOTIDE SEQUENCE [LARGE SCALE GENOMIC DNA]</scope>
    <source>
        <strain evidence="6 7">Z-7514</strain>
    </source>
</reference>
<evidence type="ECO:0000256" key="4">
    <source>
        <dbReference type="PROSITE-ProRule" id="PRU00409"/>
    </source>
</evidence>
<dbReference type="AlphaFoldDB" id="A0AAW4WZZ3"/>
<dbReference type="SUPFAM" id="SSF56059">
    <property type="entry name" value="Glutathione synthetase ATP-binding domain-like"/>
    <property type="match status" value="1"/>
</dbReference>
<dbReference type="Gene3D" id="3.40.50.20">
    <property type="match status" value="1"/>
</dbReference>
<keyword evidence="7" id="KW-1185">Reference proteome</keyword>
<dbReference type="PROSITE" id="PS50975">
    <property type="entry name" value="ATP_GRASP"/>
    <property type="match status" value="1"/>
</dbReference>
<dbReference type="GO" id="GO:0005737">
    <property type="term" value="C:cytoplasm"/>
    <property type="evidence" value="ECO:0007669"/>
    <property type="project" value="TreeGrafter"/>
</dbReference>
<dbReference type="GO" id="GO:0046872">
    <property type="term" value="F:metal ion binding"/>
    <property type="evidence" value="ECO:0007669"/>
    <property type="project" value="UniProtKB-KW"/>
</dbReference>
<dbReference type="InterPro" id="IPR013651">
    <property type="entry name" value="ATP-grasp_RimK-type"/>
</dbReference>
<feature type="domain" description="ATP-grasp" evidence="5">
    <location>
        <begin position="106"/>
        <end position="287"/>
    </location>
</feature>
<evidence type="ECO:0000313" key="6">
    <source>
        <dbReference type="EMBL" id="MCC3144106.1"/>
    </source>
</evidence>
<keyword evidence="6" id="KW-0436">Ligase</keyword>
<dbReference type="GO" id="GO:0016879">
    <property type="term" value="F:ligase activity, forming carbon-nitrogen bonds"/>
    <property type="evidence" value="ECO:0007669"/>
    <property type="project" value="TreeGrafter"/>
</dbReference>
<evidence type="ECO:0000313" key="7">
    <source>
        <dbReference type="Proteomes" id="UP001199296"/>
    </source>
</evidence>
<protein>
    <submittedName>
        <fullName evidence="6">RimK family alpha-L-glutamate ligase</fullName>
    </submittedName>
</protein>
<keyword evidence="3 4" id="KW-0067">ATP-binding</keyword>
<dbReference type="Pfam" id="PF08443">
    <property type="entry name" value="RimK"/>
    <property type="match status" value="1"/>
</dbReference>
<gene>
    <name evidence="6" type="ORF">LJ207_02085</name>
</gene>
<dbReference type="InterPro" id="IPR013815">
    <property type="entry name" value="ATP_grasp_subdomain_1"/>
</dbReference>
<dbReference type="GO" id="GO:0005524">
    <property type="term" value="F:ATP binding"/>
    <property type="evidence" value="ECO:0007669"/>
    <property type="project" value="UniProtKB-UniRule"/>
</dbReference>
<dbReference type="Gene3D" id="3.30.470.20">
    <property type="entry name" value="ATP-grasp fold, B domain"/>
    <property type="match status" value="1"/>
</dbReference>
<evidence type="ECO:0000259" key="5">
    <source>
        <dbReference type="PROSITE" id="PS50975"/>
    </source>
</evidence>
<sequence length="288" mass="32878">MQAIILSSDDGWHIKELKNALKKHNILSKRVAFKELGAAVEGSFHLKNREEIFDEVDYIFIRIIPGGSLEQIILRMDILNRMSALGKKIINKPSVIEKTVDKYYTQFLLADQGIPTPETFVSEDFEQALEFFDKWQDIILKPLFGSLGKGIVRITDEDTAYRVFRAWEQNNFVYYIQRYIEHGNSDLRVFVCKGEIIAASKRCGRNWKTNVARGAVSKKVSLPSHIKELALKSASVLDLDYAGIDIVLKNGDFDDPYLIEVNSIPGWHGLQQITDFNIAEKIVELLLQ</sequence>
<comment type="caution">
    <text evidence="6">The sequence shown here is derived from an EMBL/GenBank/DDBJ whole genome shotgun (WGS) entry which is preliminary data.</text>
</comment>
<keyword evidence="2 4" id="KW-0547">Nucleotide-binding</keyword>
<dbReference type="InterPro" id="IPR004666">
    <property type="entry name" value="Rp_bS6_RimK/Lys_biosynth_LsyX"/>
</dbReference>
<dbReference type="PANTHER" id="PTHR21621:SF0">
    <property type="entry name" value="BETA-CITRYLGLUTAMATE SYNTHASE B-RELATED"/>
    <property type="match status" value="1"/>
</dbReference>